<feature type="transmembrane region" description="Helical" evidence="6">
    <location>
        <begin position="234"/>
        <end position="257"/>
    </location>
</feature>
<dbReference type="RefSeq" id="WP_307404005.1">
    <property type="nucleotide sequence ID" value="NZ_JAUSTW010000001.1"/>
</dbReference>
<feature type="transmembrane region" description="Helical" evidence="6">
    <location>
        <begin position="456"/>
        <end position="475"/>
    </location>
</feature>
<dbReference type="Pfam" id="PF13567">
    <property type="entry name" value="DUF4131"/>
    <property type="match status" value="1"/>
</dbReference>
<evidence type="ECO:0000256" key="1">
    <source>
        <dbReference type="ARBA" id="ARBA00004651"/>
    </source>
</evidence>
<dbReference type="NCBIfam" id="TIGR00360">
    <property type="entry name" value="ComEC_N-term"/>
    <property type="match status" value="1"/>
</dbReference>
<keyword evidence="3 6" id="KW-0812">Transmembrane</keyword>
<feature type="transmembrane region" description="Helical" evidence="6">
    <location>
        <begin position="6"/>
        <end position="36"/>
    </location>
</feature>
<feature type="transmembrane region" description="Helical" evidence="6">
    <location>
        <begin position="48"/>
        <end position="66"/>
    </location>
</feature>
<organism evidence="8 9">
    <name type="scientific">Neobacillus ginsengisoli</name>
    <dbReference type="NCBI Taxonomy" id="904295"/>
    <lineage>
        <taxon>Bacteria</taxon>
        <taxon>Bacillati</taxon>
        <taxon>Bacillota</taxon>
        <taxon>Bacilli</taxon>
        <taxon>Bacillales</taxon>
        <taxon>Bacillaceae</taxon>
        <taxon>Neobacillus</taxon>
    </lineage>
</organism>
<reference evidence="8 9" key="1">
    <citation type="submission" date="2023-07" db="EMBL/GenBank/DDBJ databases">
        <title>Genomic Encyclopedia of Type Strains, Phase IV (KMG-IV): sequencing the most valuable type-strain genomes for metagenomic binning, comparative biology and taxonomic classification.</title>
        <authorList>
            <person name="Goeker M."/>
        </authorList>
    </citation>
    <scope>NUCLEOTIDE SEQUENCE [LARGE SCALE GENOMIC DNA]</scope>
    <source>
        <strain evidence="8 9">DSM 27594</strain>
    </source>
</reference>
<dbReference type="SMART" id="SM00849">
    <property type="entry name" value="Lactamase_B"/>
    <property type="match status" value="1"/>
</dbReference>
<feature type="transmembrane region" description="Helical" evidence="6">
    <location>
        <begin position="425"/>
        <end position="444"/>
    </location>
</feature>
<comment type="caution">
    <text evidence="8">The sequence shown here is derived from an EMBL/GenBank/DDBJ whole genome shotgun (WGS) entry which is preliminary data.</text>
</comment>
<evidence type="ECO:0000256" key="3">
    <source>
        <dbReference type="ARBA" id="ARBA00022692"/>
    </source>
</evidence>
<dbReference type="Pfam" id="PF00753">
    <property type="entry name" value="Lactamase_B"/>
    <property type="match status" value="1"/>
</dbReference>
<dbReference type="EMBL" id="JAUSTW010000001">
    <property type="protein sequence ID" value="MDQ0197229.1"/>
    <property type="molecule type" value="Genomic_DNA"/>
</dbReference>
<dbReference type="PANTHER" id="PTHR30619:SF1">
    <property type="entry name" value="RECOMBINATION PROTEIN 2"/>
    <property type="match status" value="1"/>
</dbReference>
<keyword evidence="5 6" id="KW-0472">Membrane</keyword>
<evidence type="ECO:0000256" key="6">
    <source>
        <dbReference type="SAM" id="Phobius"/>
    </source>
</evidence>
<feature type="transmembrane region" description="Helical" evidence="6">
    <location>
        <begin position="395"/>
        <end position="418"/>
    </location>
</feature>
<gene>
    <name evidence="8" type="ORF">J2S10_000334</name>
</gene>
<feature type="transmembrane region" description="Helical" evidence="6">
    <location>
        <begin position="310"/>
        <end position="329"/>
    </location>
</feature>
<dbReference type="NCBIfam" id="TIGR00361">
    <property type="entry name" value="ComEC_Rec2"/>
    <property type="match status" value="1"/>
</dbReference>
<dbReference type="InterPro" id="IPR035681">
    <property type="entry name" value="ComA-like_MBL"/>
</dbReference>
<proteinExistence type="predicted"/>
<dbReference type="InterPro" id="IPR001279">
    <property type="entry name" value="Metallo-B-lactamas"/>
</dbReference>
<dbReference type="CDD" id="cd07731">
    <property type="entry name" value="ComA-like_MBL-fold"/>
    <property type="match status" value="1"/>
</dbReference>
<evidence type="ECO:0000259" key="7">
    <source>
        <dbReference type="SMART" id="SM00849"/>
    </source>
</evidence>
<feature type="transmembrane region" description="Helical" evidence="6">
    <location>
        <begin position="365"/>
        <end position="383"/>
    </location>
</feature>
<evidence type="ECO:0000256" key="5">
    <source>
        <dbReference type="ARBA" id="ARBA00023136"/>
    </source>
</evidence>
<evidence type="ECO:0000256" key="2">
    <source>
        <dbReference type="ARBA" id="ARBA00022475"/>
    </source>
</evidence>
<sequence length="775" mass="88048">MNGRYFYFALTALLGVLCSLINFVPFFLLTLIYSYLLYRYKSYTKSQLVLISCLFFVFLAVSHHTAAKNKTIIPESTATFILEYNQDTKIDGDLFQVTATEINYKEKLLVRYKIKSEQEKEALKNKDFYGCQSRVTGELSKPAIAKNPNGFNYQSYLAAKQTYWIMEMEESPLQTCSQVKSSILAKVKQIRFLGIRYLENHFPPDIASLSAALIFGDRNVLNPDLLEDYQKTGIVHLLAISGLHVSLLVGMVYYLGIRIGFTKQFMMNFLLTILPFYIILTGGSPSVIRAVMMIYLVLLLVKWNNRIKLLPIDAISLALIIYLFFSPMIIFDIGFQLSFTVSFAIILSAPKILKRYQKNISRMLVTSITSQLAALPFLLYHYFELSFISLFANLLYIPLFSFVYLPGLYLLFFVQLIFGTSPTMVINLFIKIITFSNQLIAKLADYSLFRFTPGRPNGVFLVLYLLIILLIFFIWEARYCRKRNLHLFLLTCLLLTIQSGWNVINPYGEVTMIDVGQGDSILIHLPFGKGNYLIDTGGTLAFSGEQWKNRVKPYEVGRDVVVPFLKGKGITKIDKLILTHGDMDHIGGAFSILKELEVKQILMSSVVEPSEAELNIIKLAEKKGIPALKVSEGNEWTSGESFFYILSPEKNFSGERNKGSVTIFVKVGGLTWFFGGDLDQEGEEKIIKKYPNLKIDILKAGHHGSKTSSAQTFINQIKPRVSLISVGEKNRFGHPHKEVLDRLKKAGSIIYRTDKQGAITYRFFQGKGTFFTYLP</sequence>
<dbReference type="InterPro" id="IPR036866">
    <property type="entry name" value="RibonucZ/Hydroxyglut_hydro"/>
</dbReference>
<feature type="transmembrane region" description="Helical" evidence="6">
    <location>
        <begin position="264"/>
        <end position="280"/>
    </location>
</feature>
<keyword evidence="2" id="KW-1003">Cell membrane</keyword>
<dbReference type="Proteomes" id="UP001224122">
    <property type="component" value="Unassembled WGS sequence"/>
</dbReference>
<dbReference type="SUPFAM" id="SSF56281">
    <property type="entry name" value="Metallo-hydrolase/oxidoreductase"/>
    <property type="match status" value="1"/>
</dbReference>
<accession>A0ABT9XNY0</accession>
<dbReference type="PANTHER" id="PTHR30619">
    <property type="entry name" value="DNA INTERNALIZATION/COMPETENCE PROTEIN COMEC/REC2"/>
    <property type="match status" value="1"/>
</dbReference>
<dbReference type="Pfam" id="PF03772">
    <property type="entry name" value="Competence"/>
    <property type="match status" value="1"/>
</dbReference>
<dbReference type="InterPro" id="IPR052159">
    <property type="entry name" value="Competence_DNA_uptake"/>
</dbReference>
<dbReference type="InterPro" id="IPR004797">
    <property type="entry name" value="Competence_ComEC/Rec2"/>
</dbReference>
<dbReference type="InterPro" id="IPR025405">
    <property type="entry name" value="DUF4131"/>
</dbReference>
<name>A0ABT9XNY0_9BACI</name>
<evidence type="ECO:0000313" key="9">
    <source>
        <dbReference type="Proteomes" id="UP001224122"/>
    </source>
</evidence>
<dbReference type="Gene3D" id="3.60.15.10">
    <property type="entry name" value="Ribonuclease Z/Hydroxyacylglutathione hydrolase-like"/>
    <property type="match status" value="1"/>
</dbReference>
<keyword evidence="9" id="KW-1185">Reference proteome</keyword>
<feature type="domain" description="Metallo-beta-lactamase" evidence="7">
    <location>
        <begin position="517"/>
        <end position="728"/>
    </location>
</feature>
<evidence type="ECO:0000313" key="8">
    <source>
        <dbReference type="EMBL" id="MDQ0197229.1"/>
    </source>
</evidence>
<comment type="subcellular location">
    <subcellularLocation>
        <location evidence="1">Cell membrane</location>
        <topology evidence="1">Multi-pass membrane protein</topology>
    </subcellularLocation>
</comment>
<dbReference type="InterPro" id="IPR004477">
    <property type="entry name" value="ComEC_N"/>
</dbReference>
<feature type="transmembrane region" description="Helical" evidence="6">
    <location>
        <begin position="487"/>
        <end position="504"/>
    </location>
</feature>
<keyword evidence="4 6" id="KW-1133">Transmembrane helix</keyword>
<evidence type="ECO:0000256" key="4">
    <source>
        <dbReference type="ARBA" id="ARBA00022989"/>
    </source>
</evidence>
<protein>
    <submittedName>
        <fullName evidence="8">Competence protein ComEC</fullName>
    </submittedName>
</protein>
<feature type="transmembrane region" description="Helical" evidence="6">
    <location>
        <begin position="335"/>
        <end position="353"/>
    </location>
</feature>